<evidence type="ECO:0000313" key="1">
    <source>
        <dbReference type="EMBL" id="PWW20300.1"/>
    </source>
</evidence>
<accession>A0A2V2ZQ76</accession>
<name>A0A2V2ZQ76_9BACI</name>
<dbReference type="AlphaFoldDB" id="A0A2V2ZQ76"/>
<gene>
    <name evidence="1" type="ORF">DFO73_116115</name>
</gene>
<comment type="caution">
    <text evidence="1">The sequence shown here is derived from an EMBL/GenBank/DDBJ whole genome shotgun (WGS) entry which is preliminary data.</text>
</comment>
<proteinExistence type="predicted"/>
<protein>
    <submittedName>
        <fullName evidence="1">Uncharacterized protein</fullName>
    </submittedName>
</protein>
<dbReference type="RefSeq" id="WP_110067189.1">
    <property type="nucleotide sequence ID" value="NZ_QGTW01000016.1"/>
</dbReference>
<reference evidence="1 2" key="1">
    <citation type="submission" date="2018-05" db="EMBL/GenBank/DDBJ databases">
        <title>Freshwater and sediment microbial communities from various areas in North America, analyzing microbe dynamics in response to fracking.</title>
        <authorList>
            <person name="Lamendella R."/>
        </authorList>
    </citation>
    <scope>NUCLEOTIDE SEQUENCE [LARGE SCALE GENOMIC DNA]</scope>
    <source>
        <strain evidence="1 2">15_TX</strain>
    </source>
</reference>
<dbReference type="EMBL" id="QGTW01000016">
    <property type="protein sequence ID" value="PWW20300.1"/>
    <property type="molecule type" value="Genomic_DNA"/>
</dbReference>
<dbReference type="Proteomes" id="UP000247150">
    <property type="component" value="Unassembled WGS sequence"/>
</dbReference>
<sequence length="81" mass="9513">MEHFKNKVAWCPICSQGWVEIVKDVGTDDLYVLCDECLNEWNHPENIEVSTARTEINDNRVNTPTDEEIRSANWEKYIINE</sequence>
<organism evidence="1 2">
    <name type="scientific">Cytobacillus oceanisediminis</name>
    <dbReference type="NCBI Taxonomy" id="665099"/>
    <lineage>
        <taxon>Bacteria</taxon>
        <taxon>Bacillati</taxon>
        <taxon>Bacillota</taxon>
        <taxon>Bacilli</taxon>
        <taxon>Bacillales</taxon>
        <taxon>Bacillaceae</taxon>
        <taxon>Cytobacillus</taxon>
    </lineage>
</organism>
<dbReference type="OrthoDB" id="88936at2"/>
<evidence type="ECO:0000313" key="2">
    <source>
        <dbReference type="Proteomes" id="UP000247150"/>
    </source>
</evidence>